<dbReference type="AlphaFoldDB" id="A0A0V0RAZ2"/>
<proteinExistence type="predicted"/>
<dbReference type="Proteomes" id="UP000054630">
    <property type="component" value="Unassembled WGS sequence"/>
</dbReference>
<evidence type="ECO:0000313" key="1">
    <source>
        <dbReference type="EMBL" id="KRX11663.1"/>
    </source>
</evidence>
<evidence type="ECO:0000313" key="2">
    <source>
        <dbReference type="Proteomes" id="UP000054630"/>
    </source>
</evidence>
<name>A0A0V0RAZ2_9BILA</name>
<protein>
    <submittedName>
        <fullName evidence="1">Uncharacterized protein</fullName>
    </submittedName>
</protein>
<keyword evidence="2" id="KW-1185">Reference proteome</keyword>
<comment type="caution">
    <text evidence="1">The sequence shown here is derived from an EMBL/GenBank/DDBJ whole genome shotgun (WGS) entry which is preliminary data.</text>
</comment>
<dbReference type="EMBL" id="JYDL01001682">
    <property type="protein sequence ID" value="KRX11663.1"/>
    <property type="molecule type" value="Genomic_DNA"/>
</dbReference>
<reference evidence="1 2" key="1">
    <citation type="submission" date="2015-01" db="EMBL/GenBank/DDBJ databases">
        <title>Evolution of Trichinella species and genotypes.</title>
        <authorList>
            <person name="Korhonen P.K."/>
            <person name="Edoardo P."/>
            <person name="Giuseppe L.R."/>
            <person name="Gasser R.B."/>
        </authorList>
    </citation>
    <scope>NUCLEOTIDE SEQUENCE [LARGE SCALE GENOMIC DNA]</scope>
    <source>
        <strain evidence="1">ISS37</strain>
    </source>
</reference>
<sequence>MLHMATTCHNSQRGLYHLVGSLCKSAQTTVSTISGIRTSGRFHCRIL</sequence>
<gene>
    <name evidence="1" type="ORF">T07_2375</name>
</gene>
<organism evidence="1 2">
    <name type="scientific">Trichinella nelsoni</name>
    <dbReference type="NCBI Taxonomy" id="6336"/>
    <lineage>
        <taxon>Eukaryota</taxon>
        <taxon>Metazoa</taxon>
        <taxon>Ecdysozoa</taxon>
        <taxon>Nematoda</taxon>
        <taxon>Enoplea</taxon>
        <taxon>Dorylaimia</taxon>
        <taxon>Trichinellida</taxon>
        <taxon>Trichinellidae</taxon>
        <taxon>Trichinella</taxon>
    </lineage>
</organism>
<accession>A0A0V0RAZ2</accession>